<keyword evidence="1" id="KW-0805">Transcription regulation</keyword>
<accession>A0ABT2UMC2</accession>
<dbReference type="Gene3D" id="1.10.10.60">
    <property type="entry name" value="Homeodomain-like"/>
    <property type="match status" value="2"/>
</dbReference>
<organism evidence="5 6">
    <name type="scientific">Paenibacillus baimaensis</name>
    <dbReference type="NCBI Taxonomy" id="2982185"/>
    <lineage>
        <taxon>Bacteria</taxon>
        <taxon>Bacillati</taxon>
        <taxon>Bacillota</taxon>
        <taxon>Bacilli</taxon>
        <taxon>Bacillales</taxon>
        <taxon>Paenibacillaceae</taxon>
        <taxon>Paenibacillus</taxon>
    </lineage>
</organism>
<dbReference type="PANTHER" id="PTHR43280:SF28">
    <property type="entry name" value="HTH-TYPE TRANSCRIPTIONAL ACTIVATOR RHAS"/>
    <property type="match status" value="1"/>
</dbReference>
<dbReference type="PROSITE" id="PS00041">
    <property type="entry name" value="HTH_ARAC_FAMILY_1"/>
    <property type="match status" value="1"/>
</dbReference>
<dbReference type="SMART" id="SM00342">
    <property type="entry name" value="HTH_ARAC"/>
    <property type="match status" value="1"/>
</dbReference>
<dbReference type="EMBL" id="JAOQIO010000089">
    <property type="protein sequence ID" value="MCU6794997.1"/>
    <property type="molecule type" value="Genomic_DNA"/>
</dbReference>
<evidence type="ECO:0000256" key="3">
    <source>
        <dbReference type="ARBA" id="ARBA00023163"/>
    </source>
</evidence>
<dbReference type="Proteomes" id="UP001652445">
    <property type="component" value="Unassembled WGS sequence"/>
</dbReference>
<keyword evidence="3" id="KW-0804">Transcription</keyword>
<dbReference type="Pfam" id="PF02311">
    <property type="entry name" value="AraC_binding"/>
    <property type="match status" value="1"/>
</dbReference>
<proteinExistence type="predicted"/>
<dbReference type="InterPro" id="IPR014710">
    <property type="entry name" value="RmlC-like_jellyroll"/>
</dbReference>
<keyword evidence="6" id="KW-1185">Reference proteome</keyword>
<evidence type="ECO:0000313" key="6">
    <source>
        <dbReference type="Proteomes" id="UP001652445"/>
    </source>
</evidence>
<dbReference type="CDD" id="cd02208">
    <property type="entry name" value="cupin_RmlC-like"/>
    <property type="match status" value="1"/>
</dbReference>
<dbReference type="PROSITE" id="PS01124">
    <property type="entry name" value="HTH_ARAC_FAMILY_2"/>
    <property type="match status" value="1"/>
</dbReference>
<dbReference type="Gene3D" id="2.60.120.10">
    <property type="entry name" value="Jelly Rolls"/>
    <property type="match status" value="1"/>
</dbReference>
<name>A0ABT2UMC2_9BACL</name>
<evidence type="ECO:0000256" key="1">
    <source>
        <dbReference type="ARBA" id="ARBA00023015"/>
    </source>
</evidence>
<feature type="domain" description="HTH araC/xylS-type" evidence="4">
    <location>
        <begin position="184"/>
        <end position="282"/>
    </location>
</feature>
<dbReference type="InterPro" id="IPR037923">
    <property type="entry name" value="HTH-like"/>
</dbReference>
<keyword evidence="2" id="KW-0238">DNA-binding</keyword>
<dbReference type="InterPro" id="IPR003313">
    <property type="entry name" value="AraC-bd"/>
</dbReference>
<dbReference type="RefSeq" id="WP_262686156.1">
    <property type="nucleotide sequence ID" value="NZ_JAOQIO010000089.1"/>
</dbReference>
<dbReference type="SUPFAM" id="SSF46689">
    <property type="entry name" value="Homeodomain-like"/>
    <property type="match status" value="2"/>
</dbReference>
<evidence type="ECO:0000256" key="2">
    <source>
        <dbReference type="ARBA" id="ARBA00023125"/>
    </source>
</evidence>
<dbReference type="InterPro" id="IPR009057">
    <property type="entry name" value="Homeodomain-like_sf"/>
</dbReference>
<dbReference type="SUPFAM" id="SSF51215">
    <property type="entry name" value="Regulatory protein AraC"/>
    <property type="match status" value="1"/>
</dbReference>
<gene>
    <name evidence="5" type="ORF">OB236_23090</name>
</gene>
<reference evidence="5 6" key="1">
    <citation type="submission" date="2022-09" db="EMBL/GenBank/DDBJ databases">
        <authorList>
            <person name="Han X.L."/>
            <person name="Wang Q."/>
            <person name="Lu T."/>
        </authorList>
    </citation>
    <scope>NUCLEOTIDE SEQUENCE [LARGE SCALE GENOMIC DNA]</scope>
    <source>
        <strain evidence="5 6">WQ 127069</strain>
    </source>
</reference>
<evidence type="ECO:0000259" key="4">
    <source>
        <dbReference type="PROSITE" id="PS01124"/>
    </source>
</evidence>
<dbReference type="Pfam" id="PF12833">
    <property type="entry name" value="HTH_18"/>
    <property type="match status" value="1"/>
</dbReference>
<dbReference type="PANTHER" id="PTHR43280">
    <property type="entry name" value="ARAC-FAMILY TRANSCRIPTIONAL REGULATOR"/>
    <property type="match status" value="1"/>
</dbReference>
<comment type="caution">
    <text evidence="5">The sequence shown here is derived from an EMBL/GenBank/DDBJ whole genome shotgun (WGS) entry which is preliminary data.</text>
</comment>
<evidence type="ECO:0000313" key="5">
    <source>
        <dbReference type="EMBL" id="MCU6794997.1"/>
    </source>
</evidence>
<dbReference type="InterPro" id="IPR018060">
    <property type="entry name" value="HTH_AraC"/>
</dbReference>
<dbReference type="InterPro" id="IPR018062">
    <property type="entry name" value="HTH_AraC-typ_CS"/>
</dbReference>
<sequence>MEYIALGPDHCTFTFKKQTVGDFPGYYHYHRGLEFYYVHQGKGHVVLNQRIYELQPGKLFIYRPYQLHKLHVDTDEAEPYTRSIILFEPAVFELYVKPYPKLHQLFMSLWKEEQELQVYELNPFHDMLIPVMDHYAQRLRDTKDGEKAPVFALLLLQLLETIHPLWKQGTTLSKLRSRTLKHSETIMEWVEERYAEEIGLEWIASKLHLSKHHVSRLFRKETGSSITEYIANRRIRQACSLLGSTSLSIQTIGQRVGLHNTSYFCQLFRSMTGVSPQRFRKEIDPWHDLASKG</sequence>
<protein>
    <submittedName>
        <fullName evidence="5">AraC family transcriptional regulator</fullName>
    </submittedName>
</protein>